<reference evidence="2 3" key="1">
    <citation type="submission" date="2020-07" db="EMBL/GenBank/DDBJ databases">
        <title>The yeast mating-type switching endonuclease HO is a domesticated member of an unorthodox homing genetic element family.</title>
        <authorList>
            <person name="Coughlan A.Y."/>
            <person name="Lombardi L."/>
            <person name="Braun-Galleani S."/>
            <person name="Martos A.R."/>
            <person name="Galeote V."/>
            <person name="Bigey F."/>
            <person name="Dequin S."/>
            <person name="Byrne K.P."/>
            <person name="Wolfe K.H."/>
        </authorList>
    </citation>
    <scope>NUCLEOTIDE SEQUENCE [LARGE SCALE GENOMIC DNA]</scope>
    <source>
        <strain evidence="2 3">NRRL Y-6702</strain>
    </source>
</reference>
<dbReference type="Pfam" id="PF14617">
    <property type="entry name" value="CMS1"/>
    <property type="match status" value="1"/>
</dbReference>
<keyword evidence="3" id="KW-1185">Reference proteome</keyword>
<name>A0A7H9AW65_ZYGMR</name>
<dbReference type="GO" id="GO:0030686">
    <property type="term" value="C:90S preribosome"/>
    <property type="evidence" value="ECO:0007669"/>
    <property type="project" value="TreeGrafter"/>
</dbReference>
<dbReference type="GO" id="GO:0005634">
    <property type="term" value="C:nucleus"/>
    <property type="evidence" value="ECO:0007669"/>
    <property type="project" value="TreeGrafter"/>
</dbReference>
<proteinExistence type="predicted"/>
<dbReference type="Proteomes" id="UP000509704">
    <property type="component" value="Chromosome 1"/>
</dbReference>
<dbReference type="OrthoDB" id="1929311at2759"/>
<sequence>MSNSDDLDGNVDYDYESEPEIQIERERKAEVVLKNVKNTSEEEEEDVQNKLKRSIEADDTKSISKRKKKLMNSKFHDRKREQIEYDIEQKKSIPKSSPEAITEYFAKSIRENNPDLSPLELNEMYLKRTDFLSTEKFDQDRDVLNFTVFMTQFSKAPKCIILSMSNIRVADLFRGLGGSKNCLKLFAKNKFKDDLASVEECFNVHTKVKSKDTPQAVKYFIATPTRMAKLLEATDVFFQGKDKLDIILDASYLDPKNNTLLKCENTKELCKVLRTVLNKKSSVKVLLY</sequence>
<feature type="region of interest" description="Disordered" evidence="1">
    <location>
        <begin position="1"/>
        <end position="22"/>
    </location>
</feature>
<evidence type="ECO:0000313" key="3">
    <source>
        <dbReference type="Proteomes" id="UP000509704"/>
    </source>
</evidence>
<accession>A0A7H9AW65</accession>
<dbReference type="EMBL" id="CP058604">
    <property type="protein sequence ID" value="QLG70575.1"/>
    <property type="molecule type" value="Genomic_DNA"/>
</dbReference>
<dbReference type="InterPro" id="IPR032704">
    <property type="entry name" value="Cms1"/>
</dbReference>
<dbReference type="AlphaFoldDB" id="A0A7H9AW65"/>
<organism evidence="2 3">
    <name type="scientific">Zygotorulaspora mrakii</name>
    <name type="common">Zygosaccharomyces mrakii</name>
    <dbReference type="NCBI Taxonomy" id="42260"/>
    <lineage>
        <taxon>Eukaryota</taxon>
        <taxon>Fungi</taxon>
        <taxon>Dikarya</taxon>
        <taxon>Ascomycota</taxon>
        <taxon>Saccharomycotina</taxon>
        <taxon>Saccharomycetes</taxon>
        <taxon>Saccharomycetales</taxon>
        <taxon>Saccharomycetaceae</taxon>
        <taxon>Zygotorulaspora</taxon>
    </lineage>
</organism>
<dbReference type="RefSeq" id="XP_037142303.1">
    <property type="nucleotide sequence ID" value="XM_037286408.1"/>
</dbReference>
<evidence type="ECO:0000256" key="1">
    <source>
        <dbReference type="SAM" id="MobiDB-lite"/>
    </source>
</evidence>
<dbReference type="PANTHER" id="PTHR24030:SF0">
    <property type="entry name" value="PROTEIN CMSS1"/>
    <property type="match status" value="1"/>
</dbReference>
<dbReference type="GeneID" id="59234211"/>
<dbReference type="PANTHER" id="PTHR24030">
    <property type="entry name" value="PROTEIN CMSS1"/>
    <property type="match status" value="1"/>
</dbReference>
<protein>
    <recommendedName>
        <fullName evidence="4">Protein CMS1</fullName>
    </recommendedName>
</protein>
<evidence type="ECO:0000313" key="2">
    <source>
        <dbReference type="EMBL" id="QLG70575.1"/>
    </source>
</evidence>
<gene>
    <name evidence="2" type="ORF">HG535_0A05160</name>
</gene>
<feature type="compositionally biased region" description="Acidic residues" evidence="1">
    <location>
        <begin position="1"/>
        <end position="21"/>
    </location>
</feature>
<dbReference type="KEGG" id="zmk:HG535_0A05160"/>
<evidence type="ECO:0008006" key="4">
    <source>
        <dbReference type="Google" id="ProtNLM"/>
    </source>
</evidence>